<dbReference type="EMBL" id="KB644410">
    <property type="protein sequence ID" value="EPS28242.1"/>
    <property type="molecule type" value="Genomic_DNA"/>
</dbReference>
<evidence type="ECO:0000256" key="1">
    <source>
        <dbReference type="SAM" id="MobiDB-lite"/>
    </source>
</evidence>
<keyword evidence="3" id="KW-1185">Reference proteome</keyword>
<dbReference type="Proteomes" id="UP000019376">
    <property type="component" value="Unassembled WGS sequence"/>
</dbReference>
<sequence>MPVHFIPASKTGKSSEPGCDTPAKEYAGGGSRHKDLGCPMNTNSTGHMRQSCYSHCHRDDARRLVGLWTFQEFVSWNGPSMKFAFASQWRSLEGRCDDNDYAQARPSA</sequence>
<proteinExistence type="predicted"/>
<accession>S8B1L2</accession>
<protein>
    <submittedName>
        <fullName evidence="2">Uncharacterized protein</fullName>
    </submittedName>
</protein>
<evidence type="ECO:0000313" key="3">
    <source>
        <dbReference type="Proteomes" id="UP000019376"/>
    </source>
</evidence>
<name>S8B1L2_PENO1</name>
<organism evidence="2 3">
    <name type="scientific">Penicillium oxalicum (strain 114-2 / CGMCC 5302)</name>
    <name type="common">Penicillium decumbens</name>
    <dbReference type="NCBI Taxonomy" id="933388"/>
    <lineage>
        <taxon>Eukaryota</taxon>
        <taxon>Fungi</taxon>
        <taxon>Dikarya</taxon>
        <taxon>Ascomycota</taxon>
        <taxon>Pezizomycotina</taxon>
        <taxon>Eurotiomycetes</taxon>
        <taxon>Eurotiomycetidae</taxon>
        <taxon>Eurotiales</taxon>
        <taxon>Aspergillaceae</taxon>
        <taxon>Penicillium</taxon>
    </lineage>
</organism>
<reference evidence="2 3" key="1">
    <citation type="journal article" date="2013" name="PLoS ONE">
        <title>Genomic and secretomic analyses reveal unique features of the lignocellulolytic enzyme system of Penicillium decumbens.</title>
        <authorList>
            <person name="Liu G."/>
            <person name="Zhang L."/>
            <person name="Wei X."/>
            <person name="Zou G."/>
            <person name="Qin Y."/>
            <person name="Ma L."/>
            <person name="Li J."/>
            <person name="Zheng H."/>
            <person name="Wang S."/>
            <person name="Wang C."/>
            <person name="Xun L."/>
            <person name="Zhao G.-P."/>
            <person name="Zhou Z."/>
            <person name="Qu Y."/>
        </authorList>
    </citation>
    <scope>NUCLEOTIDE SEQUENCE [LARGE SCALE GENOMIC DNA]</scope>
    <source>
        <strain evidence="3">114-2 / CGMCC 5302</strain>
    </source>
</reference>
<dbReference type="AlphaFoldDB" id="S8B1L2"/>
<dbReference type="HOGENOM" id="CLU_2197836_0_0_1"/>
<gene>
    <name evidence="2" type="ORF">PDE_03188</name>
</gene>
<feature type="region of interest" description="Disordered" evidence="1">
    <location>
        <begin position="1"/>
        <end position="38"/>
    </location>
</feature>
<evidence type="ECO:0000313" key="2">
    <source>
        <dbReference type="EMBL" id="EPS28242.1"/>
    </source>
</evidence>